<feature type="region of interest" description="Disordered" evidence="1">
    <location>
        <begin position="77"/>
        <end position="110"/>
    </location>
</feature>
<feature type="region of interest" description="Disordered" evidence="1">
    <location>
        <begin position="1"/>
        <end position="58"/>
    </location>
</feature>
<accession>A0A9N7VTZ9</accession>
<reference evidence="2" key="1">
    <citation type="submission" date="2020-03" db="EMBL/GenBank/DDBJ databases">
        <authorList>
            <person name="Weist P."/>
        </authorList>
    </citation>
    <scope>NUCLEOTIDE SEQUENCE</scope>
</reference>
<evidence type="ECO:0000313" key="3">
    <source>
        <dbReference type="Proteomes" id="UP001153269"/>
    </source>
</evidence>
<dbReference type="Proteomes" id="UP001153269">
    <property type="component" value="Unassembled WGS sequence"/>
</dbReference>
<evidence type="ECO:0000256" key="1">
    <source>
        <dbReference type="SAM" id="MobiDB-lite"/>
    </source>
</evidence>
<dbReference type="EMBL" id="CADEAL010004424">
    <property type="protein sequence ID" value="CAB1459262.1"/>
    <property type="molecule type" value="Genomic_DNA"/>
</dbReference>
<sequence>MRGEDGVWRREERVRRNPRDASDIDHVETEANDHNQCPAGDGIRRDSPGGRPKFSSQFVNEPAAMGGCNAELEQQPATTQPHFYDPDEEFGPRRSSSKSWRAANRGPRHVTDADLKMTSGRANVRDWQGKRALPSTERHMKAVSG</sequence>
<gene>
    <name evidence="2" type="ORF">PLEPLA_LOCUS47099</name>
</gene>
<feature type="compositionally biased region" description="Basic and acidic residues" evidence="1">
    <location>
        <begin position="1"/>
        <end position="33"/>
    </location>
</feature>
<name>A0A9N7VTZ9_PLEPL</name>
<organism evidence="2 3">
    <name type="scientific">Pleuronectes platessa</name>
    <name type="common">European plaice</name>
    <dbReference type="NCBI Taxonomy" id="8262"/>
    <lineage>
        <taxon>Eukaryota</taxon>
        <taxon>Metazoa</taxon>
        <taxon>Chordata</taxon>
        <taxon>Craniata</taxon>
        <taxon>Vertebrata</taxon>
        <taxon>Euteleostomi</taxon>
        <taxon>Actinopterygii</taxon>
        <taxon>Neopterygii</taxon>
        <taxon>Teleostei</taxon>
        <taxon>Neoteleostei</taxon>
        <taxon>Acanthomorphata</taxon>
        <taxon>Carangaria</taxon>
        <taxon>Pleuronectiformes</taxon>
        <taxon>Pleuronectoidei</taxon>
        <taxon>Pleuronectidae</taxon>
        <taxon>Pleuronectes</taxon>
    </lineage>
</organism>
<comment type="caution">
    <text evidence="2">The sequence shown here is derived from an EMBL/GenBank/DDBJ whole genome shotgun (WGS) entry which is preliminary data.</text>
</comment>
<keyword evidence="3" id="KW-1185">Reference proteome</keyword>
<proteinExistence type="predicted"/>
<evidence type="ECO:0000313" key="2">
    <source>
        <dbReference type="EMBL" id="CAB1459262.1"/>
    </source>
</evidence>
<dbReference type="AlphaFoldDB" id="A0A9N7VTZ9"/>
<protein>
    <submittedName>
        <fullName evidence="2">Uncharacterized protein</fullName>
    </submittedName>
</protein>